<dbReference type="InterPro" id="IPR024932">
    <property type="entry name" value="ApbE"/>
</dbReference>
<keyword evidence="13" id="KW-1185">Reference proteome</keyword>
<evidence type="ECO:0000256" key="1">
    <source>
        <dbReference type="ARBA" id="ARBA00011955"/>
    </source>
</evidence>
<evidence type="ECO:0000256" key="7">
    <source>
        <dbReference type="ARBA" id="ARBA00022842"/>
    </source>
</evidence>
<dbReference type="PANTHER" id="PTHR30040:SF2">
    <property type="entry name" value="FAD:PROTEIN FMN TRANSFERASE"/>
    <property type="match status" value="1"/>
</dbReference>
<keyword evidence="4 10" id="KW-0808">Transferase</keyword>
<evidence type="ECO:0000256" key="2">
    <source>
        <dbReference type="ARBA" id="ARBA00016337"/>
    </source>
</evidence>
<keyword evidence="6 10" id="KW-0274">FAD</keyword>
<organism evidence="12 13">
    <name type="scientific">Companilactobacillus allii</name>
    <dbReference type="NCBI Taxonomy" id="1847728"/>
    <lineage>
        <taxon>Bacteria</taxon>
        <taxon>Bacillati</taxon>
        <taxon>Bacillota</taxon>
        <taxon>Bacilli</taxon>
        <taxon>Lactobacillales</taxon>
        <taxon>Lactobacillaceae</taxon>
        <taxon>Companilactobacillus</taxon>
    </lineage>
</organism>
<accession>A0A1P8Q1V5</accession>
<dbReference type="AlphaFoldDB" id="A0A1P8Q1V5"/>
<comment type="catalytic activity">
    <reaction evidence="9 10">
        <text>L-threonyl-[protein] + FAD = FMN-L-threonyl-[protein] + AMP + H(+)</text>
        <dbReference type="Rhea" id="RHEA:36847"/>
        <dbReference type="Rhea" id="RHEA-COMP:11060"/>
        <dbReference type="Rhea" id="RHEA-COMP:11061"/>
        <dbReference type="ChEBI" id="CHEBI:15378"/>
        <dbReference type="ChEBI" id="CHEBI:30013"/>
        <dbReference type="ChEBI" id="CHEBI:57692"/>
        <dbReference type="ChEBI" id="CHEBI:74257"/>
        <dbReference type="ChEBI" id="CHEBI:456215"/>
        <dbReference type="EC" id="2.7.1.180"/>
    </reaction>
</comment>
<dbReference type="GO" id="GO:0046872">
    <property type="term" value="F:metal ion binding"/>
    <property type="evidence" value="ECO:0007669"/>
    <property type="project" value="UniProtKB-UniRule"/>
</dbReference>
<sequence length="313" mass="34745">MIDNLIQHRIHKTGYALGTNISLTTFGTLNSFGVDEAFKLIQRYEDLLTVNRGHSEMMSVNKSAGLDPVQVSNATYSLVKTAMKYSRQNFGFNAAIGPLVKLWKIGFVGANIPSDDDIKKRMRLIDPSDVELDDVKQSVFLHKSGMELDLGGIAKGYIADRIRDLWHSLGIDRGIIDLGGNVLFVGDSPNQANHKWIVGVQDPTSKRGETIENIQIGECSAVTSGIYERFLEIDGKKYHHVIDPRTGYPLKTDLAAVTVFVKNSIEGELEAKRLFFNNGPIPNWGADNDDLYGAVLVYQDGHFTTLKSVTERE</sequence>
<dbReference type="PIRSF" id="PIRSF006268">
    <property type="entry name" value="ApbE"/>
    <property type="match status" value="1"/>
</dbReference>
<protein>
    <recommendedName>
        <fullName evidence="2 10">FAD:protein FMN transferase</fullName>
        <ecNumber evidence="1 10">2.7.1.180</ecNumber>
    </recommendedName>
    <alternativeName>
        <fullName evidence="8 10">Flavin transferase</fullName>
    </alternativeName>
</protein>
<keyword evidence="5 10" id="KW-0479">Metal-binding</keyword>
<dbReference type="InterPro" id="IPR003374">
    <property type="entry name" value="ApbE-like_sf"/>
</dbReference>
<dbReference type="STRING" id="1847728.BTM29_03995"/>
<dbReference type="SUPFAM" id="SSF143631">
    <property type="entry name" value="ApbE-like"/>
    <property type="match status" value="1"/>
</dbReference>
<keyword evidence="7 10" id="KW-0460">Magnesium</keyword>
<dbReference type="EMBL" id="CP019323">
    <property type="protein sequence ID" value="APX71769.1"/>
    <property type="molecule type" value="Genomic_DNA"/>
</dbReference>
<comment type="cofactor">
    <cofactor evidence="11">
        <name>Mg(2+)</name>
        <dbReference type="ChEBI" id="CHEBI:18420"/>
    </cofactor>
    <cofactor evidence="11">
        <name>Mn(2+)</name>
        <dbReference type="ChEBI" id="CHEBI:29035"/>
    </cofactor>
    <text evidence="11">Magnesium. Can also use manganese.</text>
</comment>
<dbReference type="OrthoDB" id="9778595at2"/>
<dbReference type="PANTHER" id="PTHR30040">
    <property type="entry name" value="THIAMINE BIOSYNTHESIS LIPOPROTEIN APBE"/>
    <property type="match status" value="1"/>
</dbReference>
<dbReference type="KEGG" id="lalw:BTM29_03995"/>
<keyword evidence="3 10" id="KW-0285">Flavoprotein</keyword>
<proteinExistence type="inferred from homology"/>
<dbReference type="RefSeq" id="WP_076614273.1">
    <property type="nucleotide sequence ID" value="NZ_CP019323.1"/>
</dbReference>
<comment type="similarity">
    <text evidence="10">Belongs to the ApbE family.</text>
</comment>
<evidence type="ECO:0000256" key="4">
    <source>
        <dbReference type="ARBA" id="ARBA00022679"/>
    </source>
</evidence>
<dbReference type="Proteomes" id="UP000187499">
    <property type="component" value="Chromosome"/>
</dbReference>
<evidence type="ECO:0000256" key="10">
    <source>
        <dbReference type="PIRNR" id="PIRNR006268"/>
    </source>
</evidence>
<evidence type="ECO:0000313" key="13">
    <source>
        <dbReference type="Proteomes" id="UP000187499"/>
    </source>
</evidence>
<evidence type="ECO:0000256" key="8">
    <source>
        <dbReference type="ARBA" id="ARBA00031306"/>
    </source>
</evidence>
<name>A0A1P8Q1V5_9LACO</name>
<evidence type="ECO:0000256" key="11">
    <source>
        <dbReference type="PIRSR" id="PIRSR006268-2"/>
    </source>
</evidence>
<dbReference type="GO" id="GO:0016740">
    <property type="term" value="F:transferase activity"/>
    <property type="evidence" value="ECO:0007669"/>
    <property type="project" value="UniProtKB-UniRule"/>
</dbReference>
<evidence type="ECO:0000313" key="12">
    <source>
        <dbReference type="EMBL" id="APX71769.1"/>
    </source>
</evidence>
<reference evidence="13" key="1">
    <citation type="submission" date="2016-12" db="EMBL/GenBank/DDBJ databases">
        <authorList>
            <person name="Jung M.Y."/>
            <person name="Lee S.H."/>
        </authorList>
    </citation>
    <scope>NUCLEOTIDE SEQUENCE [LARGE SCALE GENOMIC DNA]</scope>
    <source>
        <strain evidence="13">WiKim39</strain>
    </source>
</reference>
<evidence type="ECO:0000256" key="9">
    <source>
        <dbReference type="ARBA" id="ARBA00048540"/>
    </source>
</evidence>
<gene>
    <name evidence="12" type="ORF">BTM29_03995</name>
</gene>
<evidence type="ECO:0000256" key="6">
    <source>
        <dbReference type="ARBA" id="ARBA00022827"/>
    </source>
</evidence>
<dbReference type="Gene3D" id="3.10.520.10">
    <property type="entry name" value="ApbE-like domains"/>
    <property type="match status" value="1"/>
</dbReference>
<dbReference type="EC" id="2.7.1.180" evidence="1 10"/>
<evidence type="ECO:0000256" key="3">
    <source>
        <dbReference type="ARBA" id="ARBA00022630"/>
    </source>
</evidence>
<feature type="binding site" evidence="11">
    <location>
        <position position="152"/>
    </location>
    <ligand>
        <name>Mg(2+)</name>
        <dbReference type="ChEBI" id="CHEBI:18420"/>
    </ligand>
</feature>
<dbReference type="Pfam" id="PF02424">
    <property type="entry name" value="ApbE"/>
    <property type="match status" value="1"/>
</dbReference>
<evidence type="ECO:0000256" key="5">
    <source>
        <dbReference type="ARBA" id="ARBA00022723"/>
    </source>
</evidence>